<protein>
    <submittedName>
        <fullName evidence="1">Uncharacterized protein</fullName>
    </submittedName>
</protein>
<keyword evidence="2" id="KW-1185">Reference proteome</keyword>
<reference evidence="1" key="1">
    <citation type="submission" date="2019-06" db="EMBL/GenBank/DDBJ databases">
        <title>Complete genome sequence of Aeromonas hydrophila bacteriophage PS1.</title>
        <authorList>
            <person name="Rai S."/>
            <person name="Tyagi A."/>
            <person name="Kumar N."/>
            <person name="Singh N."/>
        </authorList>
    </citation>
    <scope>NUCLEOTIDE SEQUENCE [LARGE SCALE GENOMIC DNA]</scope>
</reference>
<proteinExistence type="predicted"/>
<gene>
    <name evidence="1" type="ORF">PS1_0067</name>
</gene>
<evidence type="ECO:0000313" key="1">
    <source>
        <dbReference type="EMBL" id="QDJ96826.1"/>
    </source>
</evidence>
<dbReference type="EMBL" id="MN032614">
    <property type="protein sequence ID" value="QDJ96826.1"/>
    <property type="molecule type" value="Genomic_DNA"/>
</dbReference>
<name>A0A514TUX4_9CAUD</name>
<dbReference type="Proteomes" id="UP000317703">
    <property type="component" value="Segment"/>
</dbReference>
<sequence length="507" mass="55692">MNQLNSIYQSMLKSWGVSFTPDHELILNMAGQEVPVKVEDKQVYLPTNDNLNGVTIGKVFFHPACESVMSKETEIFKVIRKLTCARIYQVFQPIAQVLFAVAGKKTGKTTSGKMLEKLEPFKNASKEVKEDVLTLIKGIGITLEGTGIDNRLINWNLIKGGKDDQDRHVYYTAIPDYPYYLELCRIVAQNDHVKQTGRLNFNNNNVSKAAMELVIYLFEMVFPSCLDNTIASYSVVSPDAARLTAYLHSYGLVVSELNSLISKFRKDFDTIGIYGIELDWLTELDSLGEYKGLIPPLDYNNYNVTTSGDNVGSRAPSKAVTTFNLFGNNATQQNQQQQTNTAVKQPNAPAARPGEHYMGCDYTESNGVFEFKFQMPGGLIRSVSVTEDNRIINEIVINPAMSAMNGLGNTPLGGMNDPRLLMALAQMQNNGIPPLMGMGMNNGGGFVRDPYTGQMVPTGGNNGYNNNGYNSAPLGTNDAWGNNSNQYQPMDAYTATGAGGTVGVNNF</sequence>
<accession>A0A514TUX4</accession>
<evidence type="ECO:0000313" key="2">
    <source>
        <dbReference type="Proteomes" id="UP000317703"/>
    </source>
</evidence>
<organism evidence="1 2">
    <name type="scientific">Aeromonas phage PS1</name>
    <dbReference type="NCBI Taxonomy" id="2591406"/>
    <lineage>
        <taxon>Viruses</taxon>
        <taxon>Duplodnaviria</taxon>
        <taxon>Heunggongvirae</taxon>
        <taxon>Uroviricota</taxon>
        <taxon>Caudoviricetes</taxon>
        <taxon>Chimalliviridae</taxon>
        <taxon>Ferozepurvirus</taxon>
        <taxon>Ferozepurvirus PS1</taxon>
    </lineage>
</organism>